<gene>
    <name evidence="2" type="ORF">SEMRO_2610_G332520.1</name>
</gene>
<sequence>MAPGSKTLPPTSILTISLVALSLTALISNFLIANHVSQLSHTSPVLASSLRKFRQRERAPRLLLPSAKTFRRKKLQLDDDEEITRQQLNGMSMSNKLPLPDEHPVDNPSPPPSGNDTFAACLLVMDDNHRAVEWMAYHYHVLPLRYLIVAVDPRSRTKPTAILNRYRKMGVYIEEWTDHDFLDPRLAKKKLDNDARFQVKRDRHRARQKVFYRSCLVKMKAANRTYVTMHDTDEYLVYNQPPPTPWKKTHTPNTAEQGAMIRYIQQQQASGNDYFGPCISVPRLHFGAVESTLQERAKDMPRGFDAEQLDTFRWRKHCKRDDFVHNNLAKVIIDVSRVNLSDTPRFRSLHRPIPSICQAPWVKDKEAGLRINHYLGSWESFSFRDDSRRGGERSREAWEFQAGDQQETDDNIRPWLDGLVQTEGYDKAKELLHGAGLPKSYRNQNDTAWRSMWVQDILQKNETEGTNPRNHEFDAFVRRKFQSA</sequence>
<protein>
    <submittedName>
        <fullName evidence="2">Uncharacterized protein</fullName>
    </submittedName>
</protein>
<evidence type="ECO:0000313" key="3">
    <source>
        <dbReference type="Proteomes" id="UP001153069"/>
    </source>
</evidence>
<dbReference type="Proteomes" id="UP001153069">
    <property type="component" value="Unassembled WGS sequence"/>
</dbReference>
<name>A0A9N8EZJ7_9STRA</name>
<dbReference type="OrthoDB" id="40253at2759"/>
<reference evidence="2" key="1">
    <citation type="submission" date="2020-06" db="EMBL/GenBank/DDBJ databases">
        <authorList>
            <consortium name="Plant Systems Biology data submission"/>
        </authorList>
    </citation>
    <scope>NUCLEOTIDE SEQUENCE</scope>
    <source>
        <strain evidence="2">D6</strain>
    </source>
</reference>
<dbReference type="AlphaFoldDB" id="A0A9N8EZJ7"/>
<evidence type="ECO:0000256" key="1">
    <source>
        <dbReference type="SAM" id="MobiDB-lite"/>
    </source>
</evidence>
<feature type="region of interest" description="Disordered" evidence="1">
    <location>
        <begin position="87"/>
        <end position="113"/>
    </location>
</feature>
<accession>A0A9N8EZJ7</accession>
<proteinExistence type="predicted"/>
<keyword evidence="3" id="KW-1185">Reference proteome</keyword>
<evidence type="ECO:0000313" key="2">
    <source>
        <dbReference type="EMBL" id="CAB9529743.1"/>
    </source>
</evidence>
<organism evidence="2 3">
    <name type="scientific">Seminavis robusta</name>
    <dbReference type="NCBI Taxonomy" id="568900"/>
    <lineage>
        <taxon>Eukaryota</taxon>
        <taxon>Sar</taxon>
        <taxon>Stramenopiles</taxon>
        <taxon>Ochrophyta</taxon>
        <taxon>Bacillariophyta</taxon>
        <taxon>Bacillariophyceae</taxon>
        <taxon>Bacillariophycidae</taxon>
        <taxon>Naviculales</taxon>
        <taxon>Naviculaceae</taxon>
        <taxon>Seminavis</taxon>
    </lineage>
</organism>
<dbReference type="EMBL" id="CAICTM010002608">
    <property type="protein sequence ID" value="CAB9529743.1"/>
    <property type="molecule type" value="Genomic_DNA"/>
</dbReference>
<comment type="caution">
    <text evidence="2">The sequence shown here is derived from an EMBL/GenBank/DDBJ whole genome shotgun (WGS) entry which is preliminary data.</text>
</comment>